<dbReference type="InterPro" id="IPR014146">
    <property type="entry name" value="LigD_ligase_dom"/>
</dbReference>
<gene>
    <name evidence="23" type="primary">ligD</name>
    <name evidence="23" type="ORF">FW784_05425</name>
</gene>
<feature type="domain" description="ATP-dependent DNA ligase family profile" evidence="22">
    <location>
        <begin position="367"/>
        <end position="490"/>
    </location>
</feature>
<keyword evidence="8" id="KW-0547">Nucleotide-binding</keyword>
<dbReference type="GO" id="GO:0003677">
    <property type="term" value="F:DNA binding"/>
    <property type="evidence" value="ECO:0007669"/>
    <property type="project" value="UniProtKB-KW"/>
</dbReference>
<dbReference type="SUPFAM" id="SSF56091">
    <property type="entry name" value="DNA ligase/mRNA capping enzyme, catalytic domain"/>
    <property type="match status" value="1"/>
</dbReference>
<dbReference type="GO" id="GO:0003910">
    <property type="term" value="F:DNA ligase (ATP) activity"/>
    <property type="evidence" value="ECO:0007669"/>
    <property type="project" value="UniProtKB-EC"/>
</dbReference>
<keyword evidence="24" id="KW-1185">Reference proteome</keyword>
<keyword evidence="9" id="KW-0227">DNA damage</keyword>
<dbReference type="InterPro" id="IPR012340">
    <property type="entry name" value="NA-bd_OB-fold"/>
</dbReference>
<organism evidence="23 24">
    <name type="scientific">Cognatilysobacter lacus</name>
    <dbReference type="NCBI Taxonomy" id="1643323"/>
    <lineage>
        <taxon>Bacteria</taxon>
        <taxon>Pseudomonadati</taxon>
        <taxon>Pseudomonadota</taxon>
        <taxon>Gammaproteobacteria</taxon>
        <taxon>Lysobacterales</taxon>
        <taxon>Lysobacteraceae</taxon>
        <taxon>Cognatilysobacter</taxon>
    </lineage>
</organism>
<dbReference type="GO" id="GO:0005524">
    <property type="term" value="F:ATP binding"/>
    <property type="evidence" value="ECO:0007669"/>
    <property type="project" value="UniProtKB-KW"/>
</dbReference>
<evidence type="ECO:0000313" key="24">
    <source>
        <dbReference type="Proteomes" id="UP000323164"/>
    </source>
</evidence>
<protein>
    <recommendedName>
        <fullName evidence="2">DNA ligase (ATP)</fullName>
        <ecNumber evidence="2">6.5.1.1</ecNumber>
    </recommendedName>
    <alternativeName>
        <fullName evidence="19">NHEJ DNA polymerase</fullName>
    </alternativeName>
</protein>
<keyword evidence="14" id="KW-0238">DNA-binding</keyword>
<accession>A0A5D8ZCK1</accession>
<dbReference type="CDD" id="cd04862">
    <property type="entry name" value="PaeLigD_Pol_like"/>
    <property type="match status" value="1"/>
</dbReference>
<dbReference type="AlphaFoldDB" id="A0A5D8ZCK1"/>
<evidence type="ECO:0000256" key="19">
    <source>
        <dbReference type="ARBA" id="ARBA00029943"/>
    </source>
</evidence>
<evidence type="ECO:0000256" key="7">
    <source>
        <dbReference type="ARBA" id="ARBA00022723"/>
    </source>
</evidence>
<reference evidence="23 24" key="1">
    <citation type="submission" date="2019-08" db="EMBL/GenBank/DDBJ databases">
        <title>Draft genome sequence of Lysobacter sp. UKS-15.</title>
        <authorList>
            <person name="Im W.-T."/>
        </authorList>
    </citation>
    <scope>NUCLEOTIDE SEQUENCE [LARGE SCALE GENOMIC DNA]</scope>
    <source>
        <strain evidence="23 24">UKS-15</strain>
    </source>
</reference>
<proteinExistence type="predicted"/>
<dbReference type="InterPro" id="IPR014143">
    <property type="entry name" value="NHEJ_ligase_prk"/>
</dbReference>
<dbReference type="OrthoDB" id="9802472at2"/>
<dbReference type="Proteomes" id="UP000323164">
    <property type="component" value="Unassembled WGS sequence"/>
</dbReference>
<keyword evidence="5" id="KW-0548">Nucleotidyltransferase</keyword>
<evidence type="ECO:0000256" key="20">
    <source>
        <dbReference type="ARBA" id="ARBA00034003"/>
    </source>
</evidence>
<dbReference type="InterPro" id="IPR033651">
    <property type="entry name" value="PaeLigD_Pol-like"/>
</dbReference>
<evidence type="ECO:0000256" key="18">
    <source>
        <dbReference type="ARBA" id="ARBA00023268"/>
    </source>
</evidence>
<dbReference type="InterPro" id="IPR014144">
    <property type="entry name" value="LigD_PE_domain"/>
</dbReference>
<feature type="compositionally biased region" description="Basic and acidic residues" evidence="21">
    <location>
        <begin position="1"/>
        <end position="24"/>
    </location>
</feature>
<dbReference type="Gene3D" id="3.30.470.30">
    <property type="entry name" value="DNA ligase/mRNA capping enzyme"/>
    <property type="match status" value="1"/>
</dbReference>
<dbReference type="NCBIfam" id="TIGR02778">
    <property type="entry name" value="ligD_pol"/>
    <property type="match status" value="1"/>
</dbReference>
<dbReference type="SUPFAM" id="SSF50249">
    <property type="entry name" value="Nucleic acid-binding proteins"/>
    <property type="match status" value="1"/>
</dbReference>
<dbReference type="PANTHER" id="PTHR42705">
    <property type="entry name" value="BIFUNCTIONAL NON-HOMOLOGOUS END JOINING PROTEIN LIGD"/>
    <property type="match status" value="1"/>
</dbReference>
<dbReference type="Gene3D" id="3.90.920.10">
    <property type="entry name" value="DNA primase, PRIM domain"/>
    <property type="match status" value="1"/>
</dbReference>
<dbReference type="GO" id="GO:0046872">
    <property type="term" value="F:metal ion binding"/>
    <property type="evidence" value="ECO:0007669"/>
    <property type="project" value="UniProtKB-KW"/>
</dbReference>
<keyword evidence="13" id="KW-0239">DNA-directed DNA polymerase</keyword>
<evidence type="ECO:0000256" key="9">
    <source>
        <dbReference type="ARBA" id="ARBA00022763"/>
    </source>
</evidence>
<feature type="region of interest" description="Disordered" evidence="21">
    <location>
        <begin position="1"/>
        <end position="27"/>
    </location>
</feature>
<dbReference type="GO" id="GO:0004527">
    <property type="term" value="F:exonuclease activity"/>
    <property type="evidence" value="ECO:0007669"/>
    <property type="project" value="UniProtKB-KW"/>
</dbReference>
<feature type="compositionally biased region" description="Basic and acidic residues" evidence="21">
    <location>
        <begin position="188"/>
        <end position="205"/>
    </location>
</feature>
<evidence type="ECO:0000256" key="17">
    <source>
        <dbReference type="ARBA" id="ARBA00023211"/>
    </source>
</evidence>
<evidence type="ECO:0000256" key="1">
    <source>
        <dbReference type="ARBA" id="ARBA00001936"/>
    </source>
</evidence>
<keyword evidence="16" id="KW-0234">DNA repair</keyword>
<evidence type="ECO:0000256" key="21">
    <source>
        <dbReference type="SAM" id="MobiDB-lite"/>
    </source>
</evidence>
<dbReference type="Pfam" id="PF04679">
    <property type="entry name" value="DNA_ligase_A_C"/>
    <property type="match status" value="1"/>
</dbReference>
<dbReference type="RefSeq" id="WP_149352338.1">
    <property type="nucleotide sequence ID" value="NZ_VTRV01000040.1"/>
</dbReference>
<keyword evidence="11" id="KW-0269">Exonuclease</keyword>
<feature type="compositionally biased region" description="Polar residues" evidence="21">
    <location>
        <begin position="618"/>
        <end position="634"/>
    </location>
</feature>
<dbReference type="EC" id="6.5.1.1" evidence="2"/>
<dbReference type="NCBIfam" id="TIGR02779">
    <property type="entry name" value="NHEJ_ligase_lig"/>
    <property type="match status" value="1"/>
</dbReference>
<comment type="catalytic activity">
    <reaction evidence="20">
        <text>ATP + (deoxyribonucleotide)n-3'-hydroxyl + 5'-phospho-(deoxyribonucleotide)m = (deoxyribonucleotide)n+m + AMP + diphosphate.</text>
        <dbReference type="EC" id="6.5.1.1"/>
    </reaction>
</comment>
<evidence type="ECO:0000256" key="3">
    <source>
        <dbReference type="ARBA" id="ARBA00022598"/>
    </source>
</evidence>
<dbReference type="Pfam" id="PF21686">
    <property type="entry name" value="LigD_Prim-Pol"/>
    <property type="match status" value="1"/>
</dbReference>
<evidence type="ECO:0000256" key="16">
    <source>
        <dbReference type="ARBA" id="ARBA00023204"/>
    </source>
</evidence>
<dbReference type="Pfam" id="PF01068">
    <property type="entry name" value="DNA_ligase_A_M"/>
    <property type="match status" value="1"/>
</dbReference>
<dbReference type="InterPro" id="IPR012309">
    <property type="entry name" value="DNA_ligase_ATP-dep_C"/>
</dbReference>
<dbReference type="CDD" id="cd07906">
    <property type="entry name" value="Adenylation_DNA_ligase_LigD_LigC"/>
    <property type="match status" value="1"/>
</dbReference>
<evidence type="ECO:0000256" key="14">
    <source>
        <dbReference type="ARBA" id="ARBA00023125"/>
    </source>
</evidence>
<comment type="caution">
    <text evidence="23">The sequence shown here is derived from an EMBL/GenBank/DDBJ whole genome shotgun (WGS) entry which is preliminary data.</text>
</comment>
<name>A0A5D8ZCK1_9GAMM</name>
<dbReference type="PANTHER" id="PTHR42705:SF2">
    <property type="entry name" value="BIFUNCTIONAL NON-HOMOLOGOUS END JOINING PROTEIN LIGD"/>
    <property type="match status" value="1"/>
</dbReference>
<feature type="region of interest" description="Disordered" evidence="21">
    <location>
        <begin position="172"/>
        <end position="249"/>
    </location>
</feature>
<dbReference type="CDD" id="cd07971">
    <property type="entry name" value="OBF_DNA_ligase_LigD"/>
    <property type="match status" value="1"/>
</dbReference>
<dbReference type="PROSITE" id="PS50160">
    <property type="entry name" value="DNA_LIGASE_A3"/>
    <property type="match status" value="1"/>
</dbReference>
<keyword evidence="10" id="KW-0378">Hydrolase</keyword>
<evidence type="ECO:0000256" key="8">
    <source>
        <dbReference type="ARBA" id="ARBA00022741"/>
    </source>
</evidence>
<keyword evidence="17" id="KW-0464">Manganese</keyword>
<dbReference type="NCBIfam" id="NF004628">
    <property type="entry name" value="PRK05972.1"/>
    <property type="match status" value="1"/>
</dbReference>
<evidence type="ECO:0000256" key="5">
    <source>
        <dbReference type="ARBA" id="ARBA00022695"/>
    </source>
</evidence>
<keyword evidence="3 23" id="KW-0436">Ligase</keyword>
<evidence type="ECO:0000256" key="11">
    <source>
        <dbReference type="ARBA" id="ARBA00022839"/>
    </source>
</evidence>
<keyword evidence="15" id="KW-0233">DNA recombination</keyword>
<dbReference type="GO" id="GO:0006310">
    <property type="term" value="P:DNA recombination"/>
    <property type="evidence" value="ECO:0007669"/>
    <property type="project" value="UniProtKB-KW"/>
</dbReference>
<keyword evidence="12" id="KW-0067">ATP-binding</keyword>
<keyword evidence="6" id="KW-0540">Nuclease</keyword>
<evidence type="ECO:0000256" key="6">
    <source>
        <dbReference type="ARBA" id="ARBA00022722"/>
    </source>
</evidence>
<feature type="compositionally biased region" description="Low complexity" evidence="21">
    <location>
        <begin position="586"/>
        <end position="604"/>
    </location>
</feature>
<dbReference type="InterPro" id="IPR052171">
    <property type="entry name" value="NHEJ_LigD"/>
</dbReference>
<dbReference type="NCBIfam" id="TIGR02776">
    <property type="entry name" value="NHEJ_ligase_prk"/>
    <property type="match status" value="1"/>
</dbReference>
<evidence type="ECO:0000256" key="4">
    <source>
        <dbReference type="ARBA" id="ARBA00022679"/>
    </source>
</evidence>
<dbReference type="Pfam" id="PF13298">
    <property type="entry name" value="LigD_N"/>
    <property type="match status" value="1"/>
</dbReference>
<keyword evidence="18" id="KW-0511">Multifunctional enzyme</keyword>
<keyword evidence="7" id="KW-0479">Metal-binding</keyword>
<evidence type="ECO:0000256" key="13">
    <source>
        <dbReference type="ARBA" id="ARBA00022932"/>
    </source>
</evidence>
<evidence type="ECO:0000256" key="15">
    <source>
        <dbReference type="ARBA" id="ARBA00023172"/>
    </source>
</evidence>
<comment type="cofactor">
    <cofactor evidence="1">
        <name>Mn(2+)</name>
        <dbReference type="ChEBI" id="CHEBI:29035"/>
    </cofactor>
</comment>
<dbReference type="Gene3D" id="3.30.1490.70">
    <property type="match status" value="1"/>
</dbReference>
<evidence type="ECO:0000256" key="2">
    <source>
        <dbReference type="ARBA" id="ARBA00012727"/>
    </source>
</evidence>
<feature type="region of interest" description="Disordered" evidence="21">
    <location>
        <begin position="572"/>
        <end position="659"/>
    </location>
</feature>
<dbReference type="InterPro" id="IPR014145">
    <property type="entry name" value="LigD_pol_dom"/>
</dbReference>
<feature type="compositionally biased region" description="Basic residues" evidence="21">
    <location>
        <begin position="206"/>
        <end position="215"/>
    </location>
</feature>
<dbReference type="InterPro" id="IPR012310">
    <property type="entry name" value="DNA_ligase_ATP-dep_cent"/>
</dbReference>
<evidence type="ECO:0000259" key="22">
    <source>
        <dbReference type="PROSITE" id="PS50160"/>
    </source>
</evidence>
<dbReference type="Gene3D" id="2.40.50.140">
    <property type="entry name" value="Nucleic acid-binding proteins"/>
    <property type="match status" value="1"/>
</dbReference>
<dbReference type="GO" id="GO:0003887">
    <property type="term" value="F:DNA-directed DNA polymerase activity"/>
    <property type="evidence" value="ECO:0007669"/>
    <property type="project" value="UniProtKB-KW"/>
</dbReference>
<keyword evidence="4" id="KW-0808">Transferase</keyword>
<evidence type="ECO:0000256" key="12">
    <source>
        <dbReference type="ARBA" id="ARBA00022840"/>
    </source>
</evidence>
<evidence type="ECO:0000256" key="10">
    <source>
        <dbReference type="ARBA" id="ARBA00022801"/>
    </source>
</evidence>
<dbReference type="GO" id="GO:0006281">
    <property type="term" value="P:DNA repair"/>
    <property type="evidence" value="ECO:0007669"/>
    <property type="project" value="UniProtKB-KW"/>
</dbReference>
<evidence type="ECO:0000313" key="23">
    <source>
        <dbReference type="EMBL" id="TZF90394.1"/>
    </source>
</evidence>
<dbReference type="EMBL" id="VTRV01000040">
    <property type="protein sequence ID" value="TZF90394.1"/>
    <property type="molecule type" value="Genomic_DNA"/>
</dbReference>
<sequence length="930" mass="103040">MGLQEYNRKREFNRTPEPKGEVPRRRGGPLSFVVQLHHARARHYDLRLEVDGVLRSWAVPRGPSFRPGEKRLAVETEDHPLTYSHFEGLIPEGEYGAGHMAIFDHGTWEPEGDLHEAIENGRIDFTLKGERLKGRWTLIRTHQRGSRAQWMLLKRTDEFAADLEADDLIGELPAPPPDAPGASTRQGLEIREKKGFDTGTKDMQKARKTATRKSAAKTPKQASSTRAAKPAKGAALRAQASAAIRGNPSARANRDLRALKRQAAKLADGAKFVMGQFVQPMLTVSAEHAPPADDWIHEWKWDGYRLLGQSGPEPMLWSRNGIPWNDRVPELIAMLGGLGASAVMDGELIAVDASGYSDFNALQKALSDKDARNLRYVVFDLLAFDGHDLRRAPLVERKALLEKFLDGADPRFFYSTHIAGHGPKIFDAARERGMEGIISKRAQSRYVDGRSREWLKIKTAETRDFVVVGYTPPKGSRQGLGSLMLGQYKDGALVYAGRVGSGMNNDFLLGLIKRLRALEVDEPVVEVPRHVPLPKGRINWVKPKMVVEVFFRGWGKEGLVRQASFHRIRDDKPATAAALEQPEPGAPVRKAAARAAAKPASAKSPARKVAKQPARAAESTSKGAAATRTVNPSSAKRRGKPSFDLDTSALPQLSSPDRVVYPDSGYTKQDVWNYYLAVAPKLLEEIGGRLLSIVRCPDGIDGQHFFQKHTRHGFSEAVKQYQLTENDGNQAAYFYVDSVAGLMSLVQMNALEIHPWGSRIETLEQPDRIVFDLDPDPSIEWPAIRAAAKEVRNRLLEAGLESFPKLSGGKGVHVVAPLLPHATWDTVRDFCDAFANAMEQQAPERYVATMSKSKRRGRIFIDWLRNGRGATSVASWSLRAREGAPVAVPVTWAELSRVKSPARYTLADAAKREMPDEAKRIIENAKPLSV</sequence>
<dbReference type="NCBIfam" id="TIGR02777">
    <property type="entry name" value="LigD_PE_dom"/>
    <property type="match status" value="1"/>
</dbReference>
<feature type="compositionally biased region" description="Low complexity" evidence="21">
    <location>
        <begin position="226"/>
        <end position="243"/>
    </location>
</feature>